<sequence>MGVLKPRYRDFFRRGVQKKIQNQSSIKEKLLLQPSTMEVSCATNLQGHKSSRRLSSQGEEMKSNIFVPTKLKKSRSSRRLIVQIYSSDNIITML</sequence>
<dbReference type="AlphaFoldDB" id="A0AA40KN86"/>
<proteinExistence type="predicted"/>
<evidence type="ECO:0000313" key="2">
    <source>
        <dbReference type="Proteomes" id="UP001177670"/>
    </source>
</evidence>
<accession>A0AA40KN86</accession>
<reference evidence="1" key="1">
    <citation type="submission" date="2021-10" db="EMBL/GenBank/DDBJ databases">
        <title>Melipona bicolor Genome sequencing and assembly.</title>
        <authorList>
            <person name="Araujo N.S."/>
            <person name="Arias M.C."/>
        </authorList>
    </citation>
    <scope>NUCLEOTIDE SEQUENCE</scope>
    <source>
        <strain evidence="1">USP_2M_L1-L4_2017</strain>
        <tissue evidence="1">Whole body</tissue>
    </source>
</reference>
<organism evidence="1 2">
    <name type="scientific">Melipona bicolor</name>
    <dbReference type="NCBI Taxonomy" id="60889"/>
    <lineage>
        <taxon>Eukaryota</taxon>
        <taxon>Metazoa</taxon>
        <taxon>Ecdysozoa</taxon>
        <taxon>Arthropoda</taxon>
        <taxon>Hexapoda</taxon>
        <taxon>Insecta</taxon>
        <taxon>Pterygota</taxon>
        <taxon>Neoptera</taxon>
        <taxon>Endopterygota</taxon>
        <taxon>Hymenoptera</taxon>
        <taxon>Apocrita</taxon>
        <taxon>Aculeata</taxon>
        <taxon>Apoidea</taxon>
        <taxon>Anthophila</taxon>
        <taxon>Apidae</taxon>
        <taxon>Melipona</taxon>
    </lineage>
</organism>
<dbReference type="EMBL" id="JAHYIQ010000013">
    <property type="protein sequence ID" value="KAK1126753.1"/>
    <property type="molecule type" value="Genomic_DNA"/>
</dbReference>
<comment type="caution">
    <text evidence="1">The sequence shown here is derived from an EMBL/GenBank/DDBJ whole genome shotgun (WGS) entry which is preliminary data.</text>
</comment>
<name>A0AA40KN86_9HYME</name>
<evidence type="ECO:0000313" key="1">
    <source>
        <dbReference type="EMBL" id="KAK1126753.1"/>
    </source>
</evidence>
<protein>
    <submittedName>
        <fullName evidence="1">Uncharacterized protein</fullName>
    </submittedName>
</protein>
<dbReference type="Proteomes" id="UP001177670">
    <property type="component" value="Unassembled WGS sequence"/>
</dbReference>
<gene>
    <name evidence="1" type="ORF">K0M31_004377</name>
</gene>
<keyword evidence="2" id="KW-1185">Reference proteome</keyword>